<organism evidence="2 3">
    <name type="scientific">Symbiodinium pilosum</name>
    <name type="common">Dinoflagellate</name>
    <dbReference type="NCBI Taxonomy" id="2952"/>
    <lineage>
        <taxon>Eukaryota</taxon>
        <taxon>Sar</taxon>
        <taxon>Alveolata</taxon>
        <taxon>Dinophyceae</taxon>
        <taxon>Suessiales</taxon>
        <taxon>Symbiodiniaceae</taxon>
        <taxon>Symbiodinium</taxon>
    </lineage>
</organism>
<feature type="region of interest" description="Disordered" evidence="1">
    <location>
        <begin position="1"/>
        <end position="79"/>
    </location>
</feature>
<reference evidence="2" key="1">
    <citation type="submission" date="2021-02" db="EMBL/GenBank/DDBJ databases">
        <authorList>
            <person name="Dougan E. K."/>
            <person name="Rhodes N."/>
            <person name="Thang M."/>
            <person name="Chan C."/>
        </authorList>
    </citation>
    <scope>NUCLEOTIDE SEQUENCE</scope>
</reference>
<comment type="caution">
    <text evidence="2">The sequence shown here is derived from an EMBL/GenBank/DDBJ whole genome shotgun (WGS) entry which is preliminary data.</text>
</comment>
<evidence type="ECO:0000256" key="1">
    <source>
        <dbReference type="SAM" id="MobiDB-lite"/>
    </source>
</evidence>
<dbReference type="AlphaFoldDB" id="A0A812LAU3"/>
<dbReference type="EMBL" id="CAJNIZ010005690">
    <property type="protein sequence ID" value="CAE7243754.1"/>
    <property type="molecule type" value="Genomic_DNA"/>
</dbReference>
<feature type="compositionally biased region" description="Low complexity" evidence="1">
    <location>
        <begin position="52"/>
        <end position="69"/>
    </location>
</feature>
<sequence length="97" mass="10075">VAIPLPRPGPRSLPNDRETAEGSSPPFREAPATPAAPSDMRPSDMGPSDTGTRAAATASVSRPAATPSAPDEPSVPFTCTFGEDVQQLGFRIKWTGD</sequence>
<evidence type="ECO:0000313" key="2">
    <source>
        <dbReference type="EMBL" id="CAE7243754.1"/>
    </source>
</evidence>
<dbReference type="Proteomes" id="UP000649617">
    <property type="component" value="Unassembled WGS sequence"/>
</dbReference>
<gene>
    <name evidence="2" type="ORF">SPIL2461_LOCUS4363</name>
</gene>
<accession>A0A812LAU3</accession>
<feature type="non-terminal residue" evidence="2">
    <location>
        <position position="97"/>
    </location>
</feature>
<proteinExistence type="predicted"/>
<protein>
    <submittedName>
        <fullName evidence="2">Uncharacterized protein</fullName>
    </submittedName>
</protein>
<feature type="compositionally biased region" description="Pro residues" evidence="1">
    <location>
        <begin position="1"/>
        <end position="11"/>
    </location>
</feature>
<evidence type="ECO:0000313" key="3">
    <source>
        <dbReference type="Proteomes" id="UP000649617"/>
    </source>
</evidence>
<feature type="non-terminal residue" evidence="2">
    <location>
        <position position="1"/>
    </location>
</feature>
<name>A0A812LAU3_SYMPI</name>
<keyword evidence="3" id="KW-1185">Reference proteome</keyword>